<gene>
    <name evidence="2" type="ordered locus">PFL_1420</name>
</gene>
<dbReference type="Proteomes" id="UP000008540">
    <property type="component" value="Chromosome"/>
</dbReference>
<protein>
    <submittedName>
        <fullName evidence="2">Uncharacterized protein</fullName>
    </submittedName>
</protein>
<reference evidence="2 3" key="1">
    <citation type="journal article" date="2005" name="Nat. Biotechnol.">
        <title>Complete genome sequence of the plant commensal Pseudomonas fluorescens Pf-5.</title>
        <authorList>
            <person name="Paulsen I.T."/>
            <person name="Press C.M."/>
            <person name="Ravel J."/>
            <person name="Kobayashi D.Y."/>
            <person name="Myers G.S."/>
            <person name="Mavrodi D.V."/>
            <person name="DeBoy R.T."/>
            <person name="Seshadri R."/>
            <person name="Ren Q."/>
            <person name="Madupu R."/>
            <person name="Dodson R.J."/>
            <person name="Durkin A.S."/>
            <person name="Brinkac L.M."/>
            <person name="Daugherty S.C."/>
            <person name="Sullivan S.A."/>
            <person name="Rosovitz M.J."/>
            <person name="Gwinn M.L."/>
            <person name="Zhou L."/>
            <person name="Schneider D.J."/>
            <person name="Cartinhour S.W."/>
            <person name="Nelson W.C."/>
            <person name="Weidman J."/>
            <person name="Watkins K."/>
            <person name="Tran K."/>
            <person name="Khouri H."/>
            <person name="Pierson E.A."/>
            <person name="Pierson L.S.III."/>
            <person name="Thomashow L.S."/>
            <person name="Loper J.E."/>
        </authorList>
    </citation>
    <scope>NUCLEOTIDE SEQUENCE [LARGE SCALE GENOMIC DNA]</scope>
    <source>
        <strain evidence="3">ATCC BAA-477 / NRRL B-23932 / Pf-5</strain>
    </source>
</reference>
<dbReference type="EMBL" id="CP000076">
    <property type="protein sequence ID" value="AAY90705.1"/>
    <property type="molecule type" value="Genomic_DNA"/>
</dbReference>
<dbReference type="STRING" id="220664.PFL_1420"/>
<proteinExistence type="predicted"/>
<dbReference type="HOGENOM" id="CLU_1642270_0_0_6"/>
<organism evidence="2 3">
    <name type="scientific">Pseudomonas fluorescens (strain ATCC BAA-477 / NRRL B-23932 / Pf-5)</name>
    <dbReference type="NCBI Taxonomy" id="220664"/>
    <lineage>
        <taxon>Bacteria</taxon>
        <taxon>Pseudomonadati</taxon>
        <taxon>Pseudomonadota</taxon>
        <taxon>Gammaproteobacteria</taxon>
        <taxon>Pseudomonadales</taxon>
        <taxon>Pseudomonadaceae</taxon>
        <taxon>Pseudomonas</taxon>
    </lineage>
</organism>
<feature type="region of interest" description="Disordered" evidence="1">
    <location>
        <begin position="42"/>
        <end position="61"/>
    </location>
</feature>
<name>Q4KGT4_PSEF5</name>
<dbReference type="eggNOG" id="ENOG502ZCWG">
    <property type="taxonomic scope" value="Bacteria"/>
</dbReference>
<sequence length="161" mass="18132">MPPVTARLLPGVPIFLPVRNCLLAEPEANPAIDAVPPPARALAKPGKNLKHSQPAPLAPPHGRSRALKTLLLLLSLILLMVLNLGYYTELEEAETHTRWFIKTSPTLRLEFFNIHANDGDYRRVEKLTDEQRQMIIDYCKYRLGIDTQVTTQADVERCAKL</sequence>
<accession>Q4KGT4</accession>
<evidence type="ECO:0000256" key="1">
    <source>
        <dbReference type="SAM" id="MobiDB-lite"/>
    </source>
</evidence>
<evidence type="ECO:0000313" key="2">
    <source>
        <dbReference type="EMBL" id="AAY90705.1"/>
    </source>
</evidence>
<dbReference type="KEGG" id="pfl:PFL_1420"/>
<evidence type="ECO:0000313" key="3">
    <source>
        <dbReference type="Proteomes" id="UP000008540"/>
    </source>
</evidence>
<dbReference type="AlphaFoldDB" id="Q4KGT4"/>